<dbReference type="InterPro" id="IPR029021">
    <property type="entry name" value="Prot-tyrosine_phosphatase-like"/>
</dbReference>
<dbReference type="SUPFAM" id="SSF52799">
    <property type="entry name" value="(Phosphotyrosine protein) phosphatases II"/>
    <property type="match status" value="1"/>
</dbReference>
<organism evidence="2 3">
    <name type="scientific">Enterovirga rhinocerotis</name>
    <dbReference type="NCBI Taxonomy" id="1339210"/>
    <lineage>
        <taxon>Bacteria</taxon>
        <taxon>Pseudomonadati</taxon>
        <taxon>Pseudomonadota</taxon>
        <taxon>Alphaproteobacteria</taxon>
        <taxon>Hyphomicrobiales</taxon>
        <taxon>Methylobacteriaceae</taxon>
        <taxon>Enterovirga</taxon>
    </lineage>
</organism>
<dbReference type="InterPro" id="IPR000387">
    <property type="entry name" value="Tyr_Pase_dom"/>
</dbReference>
<reference evidence="2 3" key="1">
    <citation type="submission" date="2019-03" db="EMBL/GenBank/DDBJ databases">
        <title>Genomic Encyclopedia of Type Strains, Phase IV (KMG-IV): sequencing the most valuable type-strain genomes for metagenomic binning, comparative biology and taxonomic classification.</title>
        <authorList>
            <person name="Goeker M."/>
        </authorList>
    </citation>
    <scope>NUCLEOTIDE SEQUENCE [LARGE SCALE GENOMIC DNA]</scope>
    <source>
        <strain evidence="2 3">DSM 25903</strain>
    </source>
</reference>
<evidence type="ECO:0000313" key="3">
    <source>
        <dbReference type="Proteomes" id="UP000295122"/>
    </source>
</evidence>
<protein>
    <submittedName>
        <fullName evidence="2">Putative phosphatase DUF442</fullName>
    </submittedName>
</protein>
<comment type="caution">
    <text evidence="2">The sequence shown here is derived from an EMBL/GenBank/DDBJ whole genome shotgun (WGS) entry which is preliminary data.</text>
</comment>
<proteinExistence type="predicted"/>
<evidence type="ECO:0000259" key="1">
    <source>
        <dbReference type="PROSITE" id="PS50056"/>
    </source>
</evidence>
<gene>
    <name evidence="2" type="ORF">EV668_0812</name>
</gene>
<evidence type="ECO:0000313" key="2">
    <source>
        <dbReference type="EMBL" id="TDR93547.1"/>
    </source>
</evidence>
<dbReference type="Pfam" id="PF22741">
    <property type="entry name" value="PTP-NADK"/>
    <property type="match status" value="1"/>
</dbReference>
<dbReference type="AlphaFoldDB" id="A0A4R7C9U5"/>
<accession>A0A4R7C9U5</accession>
<dbReference type="InterPro" id="IPR055214">
    <property type="entry name" value="PTP-NADK"/>
</dbReference>
<feature type="domain" description="Tyrosine specific protein phosphatases" evidence="1">
    <location>
        <begin position="123"/>
        <end position="158"/>
    </location>
</feature>
<dbReference type="Proteomes" id="UP000295122">
    <property type="component" value="Unassembled WGS sequence"/>
</dbReference>
<dbReference type="Gene3D" id="3.90.190.10">
    <property type="entry name" value="Protein tyrosine phosphatase superfamily"/>
    <property type="match status" value="1"/>
</dbReference>
<keyword evidence="3" id="KW-1185">Reference proteome</keyword>
<name>A0A4R7C9U5_9HYPH</name>
<dbReference type="EMBL" id="SNZR01000011">
    <property type="protein sequence ID" value="TDR93547.1"/>
    <property type="molecule type" value="Genomic_DNA"/>
</dbReference>
<dbReference type="PROSITE" id="PS50056">
    <property type="entry name" value="TYR_PHOSPHATASE_2"/>
    <property type="match status" value="1"/>
</dbReference>
<sequence>MARIARWDRELGGPLDRVRAWTNMLFVDHGILRLIYPNRGRVSKELWRSSQPSPGQVAWFAKAGGKTIVNLRGGREHGSWPLERDACRRHGIVLKDLVLRSREAPDRETLLGLRRFFEDLEYPALVHCKSGADRAGLFAALFRIVREGASVAEARRELGPRYGHFRHAKTGILDAFLDTYEREGESQGLSFEAWVRDVYDPEALTRSFRPSLWSTLMADRLLRRE</sequence>